<dbReference type="Gene3D" id="3.30.160.60">
    <property type="entry name" value="Classic Zinc Finger"/>
    <property type="match status" value="3"/>
</dbReference>
<feature type="domain" description="C2H2-type" evidence="9">
    <location>
        <begin position="471"/>
        <end position="498"/>
    </location>
</feature>
<feature type="domain" description="C2H2-type" evidence="9">
    <location>
        <begin position="502"/>
        <end position="530"/>
    </location>
</feature>
<feature type="domain" description="C2H2-type" evidence="9">
    <location>
        <begin position="325"/>
        <end position="354"/>
    </location>
</feature>
<dbReference type="GO" id="GO:0005634">
    <property type="term" value="C:nucleus"/>
    <property type="evidence" value="ECO:0007669"/>
    <property type="project" value="UniProtKB-SubCell"/>
</dbReference>
<evidence type="ECO:0000256" key="7">
    <source>
        <dbReference type="PROSITE-ProRule" id="PRU00042"/>
    </source>
</evidence>
<accession>A0A9P1MUP8</accession>
<keyword evidence="4 7" id="KW-0863">Zinc-finger</keyword>
<dbReference type="Proteomes" id="UP001152747">
    <property type="component" value="Unassembled WGS sequence"/>
</dbReference>
<dbReference type="PROSITE" id="PS00028">
    <property type="entry name" value="ZINC_FINGER_C2H2_1"/>
    <property type="match status" value="7"/>
</dbReference>
<feature type="compositionally biased region" description="Polar residues" evidence="8">
    <location>
        <begin position="112"/>
        <end position="127"/>
    </location>
</feature>
<evidence type="ECO:0000256" key="1">
    <source>
        <dbReference type="ARBA" id="ARBA00004123"/>
    </source>
</evidence>
<gene>
    <name evidence="10" type="ORF">CAMP_LOCUS2158</name>
</gene>
<dbReference type="GO" id="GO:0000981">
    <property type="term" value="F:DNA-binding transcription factor activity, RNA polymerase II-specific"/>
    <property type="evidence" value="ECO:0007669"/>
    <property type="project" value="TreeGrafter"/>
</dbReference>
<dbReference type="PANTHER" id="PTHR23226">
    <property type="entry name" value="ZINC FINGER AND SCAN DOMAIN-CONTAINING"/>
    <property type="match status" value="1"/>
</dbReference>
<dbReference type="PROSITE" id="PS50157">
    <property type="entry name" value="ZINC_FINGER_C2H2_2"/>
    <property type="match status" value="7"/>
</dbReference>
<proteinExistence type="predicted"/>
<dbReference type="Pfam" id="PF00096">
    <property type="entry name" value="zf-C2H2"/>
    <property type="match status" value="1"/>
</dbReference>
<evidence type="ECO:0000313" key="11">
    <source>
        <dbReference type="Proteomes" id="UP001152747"/>
    </source>
</evidence>
<name>A0A9P1MUP8_9PELO</name>
<reference evidence="10" key="1">
    <citation type="submission" date="2022-11" db="EMBL/GenBank/DDBJ databases">
        <authorList>
            <person name="Kikuchi T."/>
        </authorList>
    </citation>
    <scope>NUCLEOTIDE SEQUENCE</scope>
    <source>
        <strain evidence="10">PS1010</strain>
    </source>
</reference>
<dbReference type="InterPro" id="IPR036236">
    <property type="entry name" value="Znf_C2H2_sf"/>
</dbReference>
<keyword evidence="6" id="KW-0539">Nucleus</keyword>
<feature type="domain" description="C2H2-type" evidence="9">
    <location>
        <begin position="355"/>
        <end position="387"/>
    </location>
</feature>
<dbReference type="SUPFAM" id="SSF57667">
    <property type="entry name" value="beta-beta-alpha zinc fingers"/>
    <property type="match status" value="3"/>
</dbReference>
<feature type="domain" description="C2H2-type" evidence="9">
    <location>
        <begin position="414"/>
        <end position="442"/>
    </location>
</feature>
<evidence type="ECO:0000256" key="2">
    <source>
        <dbReference type="ARBA" id="ARBA00022723"/>
    </source>
</evidence>
<protein>
    <recommendedName>
        <fullName evidence="9">C2H2-type domain-containing protein</fullName>
    </recommendedName>
</protein>
<keyword evidence="2" id="KW-0479">Metal-binding</keyword>
<dbReference type="PANTHER" id="PTHR23226:SF416">
    <property type="entry name" value="FI01424P"/>
    <property type="match status" value="1"/>
</dbReference>
<evidence type="ECO:0000313" key="10">
    <source>
        <dbReference type="EMBL" id="CAI5439521.1"/>
    </source>
</evidence>
<dbReference type="GO" id="GO:0000978">
    <property type="term" value="F:RNA polymerase II cis-regulatory region sequence-specific DNA binding"/>
    <property type="evidence" value="ECO:0007669"/>
    <property type="project" value="TreeGrafter"/>
</dbReference>
<dbReference type="SMART" id="SM00355">
    <property type="entry name" value="ZnF_C2H2"/>
    <property type="match status" value="10"/>
</dbReference>
<dbReference type="AlphaFoldDB" id="A0A9P1MUP8"/>
<evidence type="ECO:0000256" key="8">
    <source>
        <dbReference type="SAM" id="MobiDB-lite"/>
    </source>
</evidence>
<dbReference type="GO" id="GO:0008270">
    <property type="term" value="F:zinc ion binding"/>
    <property type="evidence" value="ECO:0007669"/>
    <property type="project" value="UniProtKB-KW"/>
</dbReference>
<feature type="region of interest" description="Disordered" evidence="8">
    <location>
        <begin position="112"/>
        <end position="145"/>
    </location>
</feature>
<dbReference type="EMBL" id="CANHGI010000001">
    <property type="protein sequence ID" value="CAI5439521.1"/>
    <property type="molecule type" value="Genomic_DNA"/>
</dbReference>
<keyword evidence="5" id="KW-0862">Zinc</keyword>
<feature type="domain" description="C2H2-type" evidence="9">
    <location>
        <begin position="444"/>
        <end position="471"/>
    </location>
</feature>
<comment type="caution">
    <text evidence="10">The sequence shown here is derived from an EMBL/GenBank/DDBJ whole genome shotgun (WGS) entry which is preliminary data.</text>
</comment>
<sequence>MSYEDLQPVKFEPQYLQRPTFQTQPLSHYETPPPAQISTPLSMPHIMYENYTYLQPPIEYLGQTPHYQTAGYPENTHTNLTNCPDTTASPMVMTTPLNHNIESKPVAFLPSASKSAVPSTPKNNGTSNKRKLSMISNGTSNDLDSDELSEEVTNHWMPMTWIERSSDNAQVFNFVCLWDQCVDPTPTKQELMSHVYSHVDDLAGSLQYDQNTVCCRVRGCKKVLSGIEELRRHVTMHIFQADCQQKGAEALCEKEEYSCVECCGFELNTNVHYDGEVLLCQWSDCGIPFTSISDLFDHVIAHVDHMHDIDKVEHVNETGDKRIVFPCRWYNCYQFADSKANLKRHIRHHSGEKLFACPFCAKFFSRKDKLYDHCMRRTIILNETEEPYVCKLCQKGFGTEKALCMHVTRHVMTHSCPLCGLGVSRRADLHRHLMLKHSSRTRDHKCDGCPRKFFSESELARHAVMHTDTMYNCKFCPEKFKWKKQLLKHLKEHDENYNPTPYVCHLCEKNYSAGFALSRHLTHQHHYAVPYGFSRFTYKKCADGLMRLQTKKLYANEDE</sequence>
<evidence type="ECO:0000256" key="6">
    <source>
        <dbReference type="ARBA" id="ARBA00023242"/>
    </source>
</evidence>
<evidence type="ECO:0000256" key="3">
    <source>
        <dbReference type="ARBA" id="ARBA00022737"/>
    </source>
</evidence>
<evidence type="ECO:0000256" key="5">
    <source>
        <dbReference type="ARBA" id="ARBA00022833"/>
    </source>
</evidence>
<evidence type="ECO:0000259" key="9">
    <source>
        <dbReference type="PROSITE" id="PS50157"/>
    </source>
</evidence>
<evidence type="ECO:0000256" key="4">
    <source>
        <dbReference type="ARBA" id="ARBA00022771"/>
    </source>
</evidence>
<feature type="domain" description="C2H2-type" evidence="9">
    <location>
        <begin position="388"/>
        <end position="415"/>
    </location>
</feature>
<dbReference type="InterPro" id="IPR013087">
    <property type="entry name" value="Znf_C2H2_type"/>
</dbReference>
<organism evidence="10 11">
    <name type="scientific">Caenorhabditis angaria</name>
    <dbReference type="NCBI Taxonomy" id="860376"/>
    <lineage>
        <taxon>Eukaryota</taxon>
        <taxon>Metazoa</taxon>
        <taxon>Ecdysozoa</taxon>
        <taxon>Nematoda</taxon>
        <taxon>Chromadorea</taxon>
        <taxon>Rhabditida</taxon>
        <taxon>Rhabditina</taxon>
        <taxon>Rhabditomorpha</taxon>
        <taxon>Rhabditoidea</taxon>
        <taxon>Rhabditidae</taxon>
        <taxon>Peloderinae</taxon>
        <taxon>Caenorhabditis</taxon>
    </lineage>
</organism>
<keyword evidence="3" id="KW-0677">Repeat</keyword>
<keyword evidence="11" id="KW-1185">Reference proteome</keyword>
<dbReference type="OrthoDB" id="10039931at2759"/>
<comment type="subcellular location">
    <subcellularLocation>
        <location evidence="1">Nucleus</location>
    </subcellularLocation>
</comment>